<dbReference type="InterPro" id="IPR037124">
    <property type="entry name" value="Chaperonin_GroES_sf"/>
</dbReference>
<dbReference type="Proteomes" id="UP000290870">
    <property type="component" value="Unassembled WGS sequence"/>
</dbReference>
<comment type="subunit">
    <text evidence="3">Heptamer of 7 subunits arranged in a ring. Interacts with the chaperonin GroEL.</text>
</comment>
<comment type="caution">
    <text evidence="6">The sequence shown here is derived from an EMBL/GenBank/DDBJ whole genome shotgun (WGS) entry which is preliminary data.</text>
</comment>
<keyword evidence="2 3" id="KW-0143">Chaperone</keyword>
<dbReference type="Pfam" id="PF00166">
    <property type="entry name" value="Cpn10"/>
    <property type="match status" value="1"/>
</dbReference>
<dbReference type="Proteomes" id="UP000290378">
    <property type="component" value="Unassembled WGS sequence"/>
</dbReference>
<reference evidence="5 7" key="1">
    <citation type="submission" date="2017-09" db="EMBL/GenBank/DDBJ databases">
        <title>Genomics of the genus Arcobacter.</title>
        <authorList>
            <person name="Perez-Cataluna A."/>
            <person name="Figueras M.J."/>
            <person name="Salas-Masso N."/>
        </authorList>
    </citation>
    <scope>NUCLEOTIDE SEQUENCE [LARGE SCALE GENOMIC DNA]</scope>
    <source>
        <strain evidence="5 7">CECT 7834</strain>
    </source>
</reference>
<dbReference type="InterPro" id="IPR011032">
    <property type="entry name" value="GroES-like_sf"/>
</dbReference>
<evidence type="ECO:0000313" key="6">
    <source>
        <dbReference type="EMBL" id="RXJ85857.1"/>
    </source>
</evidence>
<evidence type="ECO:0000256" key="4">
    <source>
        <dbReference type="RuleBase" id="RU000535"/>
    </source>
</evidence>
<accession>A0A4Q0V844</accession>
<dbReference type="SUPFAM" id="SSF50129">
    <property type="entry name" value="GroES-like"/>
    <property type="match status" value="1"/>
</dbReference>
<dbReference type="RefSeq" id="WP_128985389.1">
    <property type="nucleotide sequence ID" value="NZ_CBCSEI010000001.1"/>
</dbReference>
<dbReference type="PANTHER" id="PTHR10772:SF58">
    <property type="entry name" value="CO-CHAPERONIN GROES"/>
    <property type="match status" value="1"/>
</dbReference>
<keyword evidence="7" id="KW-1185">Reference proteome</keyword>
<dbReference type="HAMAP" id="MF_00580">
    <property type="entry name" value="CH10"/>
    <property type="match status" value="1"/>
</dbReference>
<dbReference type="NCBIfam" id="NF001537">
    <property type="entry name" value="PRK00364.3-3"/>
    <property type="match status" value="1"/>
</dbReference>
<evidence type="ECO:0000313" key="8">
    <source>
        <dbReference type="Proteomes" id="UP000290870"/>
    </source>
</evidence>
<dbReference type="InterPro" id="IPR020818">
    <property type="entry name" value="Chaperonin_GroES"/>
</dbReference>
<name>A0A4Q0V844_9BACT</name>
<evidence type="ECO:0000256" key="3">
    <source>
        <dbReference type="HAMAP-Rule" id="MF_00580"/>
    </source>
</evidence>
<protein>
    <recommendedName>
        <fullName evidence="3">Co-chaperonin GroES</fullName>
    </recommendedName>
    <alternativeName>
        <fullName evidence="3">10 kDa chaperonin</fullName>
    </alternativeName>
    <alternativeName>
        <fullName evidence="3">Chaperonin-10</fullName>
        <shortName evidence="3">Cpn10</shortName>
    </alternativeName>
</protein>
<organism evidence="6 8">
    <name type="scientific">Arcobacter cloacae</name>
    <dbReference type="NCBI Taxonomy" id="1054034"/>
    <lineage>
        <taxon>Bacteria</taxon>
        <taxon>Pseudomonadati</taxon>
        <taxon>Campylobacterota</taxon>
        <taxon>Epsilonproteobacteria</taxon>
        <taxon>Campylobacterales</taxon>
        <taxon>Arcobacteraceae</taxon>
        <taxon>Arcobacter</taxon>
    </lineage>
</organism>
<dbReference type="GO" id="GO:0051082">
    <property type="term" value="F:unfolded protein binding"/>
    <property type="evidence" value="ECO:0007669"/>
    <property type="project" value="TreeGrafter"/>
</dbReference>
<dbReference type="CDD" id="cd00320">
    <property type="entry name" value="cpn10"/>
    <property type="match status" value="1"/>
</dbReference>
<dbReference type="GO" id="GO:0051087">
    <property type="term" value="F:protein-folding chaperone binding"/>
    <property type="evidence" value="ECO:0007669"/>
    <property type="project" value="TreeGrafter"/>
</dbReference>
<dbReference type="FunFam" id="2.30.33.40:FF:000001">
    <property type="entry name" value="10 kDa chaperonin"/>
    <property type="match status" value="1"/>
</dbReference>
<gene>
    <name evidence="3" type="primary">groES</name>
    <name evidence="3" type="synonym">groS</name>
    <name evidence="5" type="ORF">CP963_02785</name>
    <name evidence="6" type="ORF">CRU90_00935</name>
</gene>
<dbReference type="Gene3D" id="2.30.33.40">
    <property type="entry name" value="GroES chaperonin"/>
    <property type="match status" value="1"/>
</dbReference>
<dbReference type="GO" id="GO:0005524">
    <property type="term" value="F:ATP binding"/>
    <property type="evidence" value="ECO:0007669"/>
    <property type="project" value="InterPro"/>
</dbReference>
<dbReference type="SMART" id="SM00883">
    <property type="entry name" value="Cpn10"/>
    <property type="match status" value="1"/>
</dbReference>
<dbReference type="PANTHER" id="PTHR10772">
    <property type="entry name" value="10 KDA HEAT SHOCK PROTEIN"/>
    <property type="match status" value="1"/>
</dbReference>
<comment type="similarity">
    <text evidence="1 3 4">Belongs to the GroES chaperonin family.</text>
</comment>
<dbReference type="AlphaFoldDB" id="A0A4Q0V844"/>
<evidence type="ECO:0000256" key="1">
    <source>
        <dbReference type="ARBA" id="ARBA00006975"/>
    </source>
</evidence>
<dbReference type="GO" id="GO:0044183">
    <property type="term" value="F:protein folding chaperone"/>
    <property type="evidence" value="ECO:0007669"/>
    <property type="project" value="InterPro"/>
</dbReference>
<dbReference type="GO" id="GO:0005737">
    <property type="term" value="C:cytoplasm"/>
    <property type="evidence" value="ECO:0007669"/>
    <property type="project" value="UniProtKB-SubCell"/>
</dbReference>
<dbReference type="GO" id="GO:0046872">
    <property type="term" value="F:metal ion binding"/>
    <property type="evidence" value="ECO:0007669"/>
    <property type="project" value="TreeGrafter"/>
</dbReference>
<keyword evidence="3" id="KW-0963">Cytoplasm</keyword>
<dbReference type="OrthoDB" id="9806791at2"/>
<dbReference type="PRINTS" id="PR00297">
    <property type="entry name" value="CHAPERONIN10"/>
</dbReference>
<reference evidence="6 8" key="2">
    <citation type="submission" date="2017-10" db="EMBL/GenBank/DDBJ databases">
        <title>Genomics of the genus Arcobacter.</title>
        <authorList>
            <person name="Perez-Cataluna A."/>
            <person name="Figueras M.J."/>
        </authorList>
    </citation>
    <scope>NUCLEOTIDE SEQUENCE [LARGE SCALE GENOMIC DNA]</scope>
    <source>
        <strain evidence="6 8">F26</strain>
    </source>
</reference>
<evidence type="ECO:0000256" key="2">
    <source>
        <dbReference type="ARBA" id="ARBA00023186"/>
    </source>
</evidence>
<evidence type="ECO:0000313" key="5">
    <source>
        <dbReference type="EMBL" id="RXI42443.1"/>
    </source>
</evidence>
<comment type="function">
    <text evidence="3 4">Together with the chaperonin GroEL, plays an essential role in assisting protein folding. The GroEL-GroES system forms a nano-cage that allows encapsulation of the non-native substrate proteins and provides a physical environment optimized to promote and accelerate protein folding. GroES binds to the apical surface of the GroEL ring, thereby capping the opening of the GroEL channel.</text>
</comment>
<evidence type="ECO:0000313" key="7">
    <source>
        <dbReference type="Proteomes" id="UP000290378"/>
    </source>
</evidence>
<dbReference type="EMBL" id="PDJZ01000001">
    <property type="protein sequence ID" value="RXJ85857.1"/>
    <property type="molecule type" value="Genomic_DNA"/>
</dbReference>
<comment type="subcellular location">
    <subcellularLocation>
        <location evidence="3">Cytoplasm</location>
    </subcellularLocation>
</comment>
<proteinExistence type="inferred from homology"/>
<dbReference type="EMBL" id="NXII01000003">
    <property type="protein sequence ID" value="RXI42443.1"/>
    <property type="molecule type" value="Genomic_DNA"/>
</dbReference>
<sequence length="85" mass="9425">MNFRPLGKRVLVQRTQAEEKTASGIILVDSAKQKPNTAEVKAIGSEVTELKVGDTIVFEQYRGTEFTLDGEDYLVLEIENIIGVL</sequence>